<dbReference type="Pfam" id="PF13676">
    <property type="entry name" value="TIR_2"/>
    <property type="match status" value="1"/>
</dbReference>
<organism evidence="2 4">
    <name type="scientific">Rotaria sordida</name>
    <dbReference type="NCBI Taxonomy" id="392033"/>
    <lineage>
        <taxon>Eukaryota</taxon>
        <taxon>Metazoa</taxon>
        <taxon>Spiralia</taxon>
        <taxon>Gnathifera</taxon>
        <taxon>Rotifera</taxon>
        <taxon>Eurotatoria</taxon>
        <taxon>Bdelloidea</taxon>
        <taxon>Philodinida</taxon>
        <taxon>Philodinidae</taxon>
        <taxon>Rotaria</taxon>
    </lineage>
</organism>
<evidence type="ECO:0000313" key="5">
    <source>
        <dbReference type="Proteomes" id="UP000663870"/>
    </source>
</evidence>
<name>A0A814UAZ9_9BILA</name>
<comment type="caution">
    <text evidence="2">The sequence shown here is derived from an EMBL/GenBank/DDBJ whole genome shotgun (WGS) entry which is preliminary data.</text>
</comment>
<sequence length="691" mass="79181">MTVMDHIWTMIGSKLGELIEKEILSAKEYYTIAMNGLSTNEFSKYLIGFDVETIFKFYVKIFLKLTEIVILADSRHMEHLNLSDYTAHKSLHDKRYDAVFFKIITFIDRFFVDSEKDAAKQECIEIIFSLIVTMSDSKILLPTIIHFDFPAKLVEWLNVISKRNISSDPLDSLIVAMSNVSQYEEGAIALNEAGAIAAIEISEKALANRLEKNQFTLSFYPRIYAMISTADQVKTLNVLKPAIDFLLTKIREANASTDLRSKTGHLYEYLVPLAKLLVNDNIAIYLLNDNVLGGLTFFLELFFKHNILPVNDLFVKHLIRLALYNILCSLAFHESVQQQLKTNQIFIKAVLEASNSSITNTETFIPSSLRNNLMSVKTAAHGILVYLDKFKISISNNNELFNTSATKIPMISYSHQDADFCRSVVTALKEHSISVWIDEDGHCLSNDCWEEIAIAIKNASKVLIIVSENYCTKSRSCRVEASYAIKLGIPIIALYIDDEYEAEPWLDIHLIGLHVKFGNKPFAERIDRLAKYITANNDSLKCMKTSQTQMVNSSRKVLISTIENDDKSSLKTKVSEPIIDYFMPKTSPHTWSKVEVRTWWCTERILVPQLCTFCDGEALCIYARIFLYHYQQDPLKHLQSLREQLKHVHGINFYDDHYANMASSMMWIVKQKENDEYVVNKYSKWTSCILM</sequence>
<dbReference type="InterPro" id="IPR000157">
    <property type="entry name" value="TIR_dom"/>
</dbReference>
<evidence type="ECO:0000313" key="4">
    <source>
        <dbReference type="Proteomes" id="UP000663854"/>
    </source>
</evidence>
<protein>
    <recommendedName>
        <fullName evidence="1">TIR domain-containing protein</fullName>
    </recommendedName>
</protein>
<evidence type="ECO:0000259" key="1">
    <source>
        <dbReference type="Pfam" id="PF13676"/>
    </source>
</evidence>
<accession>A0A814UAZ9</accession>
<dbReference type="Proteomes" id="UP000663854">
    <property type="component" value="Unassembled WGS sequence"/>
</dbReference>
<evidence type="ECO:0000313" key="2">
    <source>
        <dbReference type="EMBL" id="CAF1172467.1"/>
    </source>
</evidence>
<feature type="domain" description="TIR" evidence="1">
    <location>
        <begin position="410"/>
        <end position="514"/>
    </location>
</feature>
<dbReference type="Proteomes" id="UP000663870">
    <property type="component" value="Unassembled WGS sequence"/>
</dbReference>
<evidence type="ECO:0000313" key="3">
    <source>
        <dbReference type="EMBL" id="CAF1460289.1"/>
    </source>
</evidence>
<dbReference type="Gene3D" id="3.40.50.10140">
    <property type="entry name" value="Toll/interleukin-1 receptor homology (TIR) domain"/>
    <property type="match status" value="1"/>
</dbReference>
<dbReference type="EMBL" id="CAJNOH010001076">
    <property type="protein sequence ID" value="CAF1172467.1"/>
    <property type="molecule type" value="Genomic_DNA"/>
</dbReference>
<dbReference type="EMBL" id="CAJNOL010002090">
    <property type="protein sequence ID" value="CAF1460289.1"/>
    <property type="molecule type" value="Genomic_DNA"/>
</dbReference>
<dbReference type="PANTHER" id="PTHR46270:SF2">
    <property type="entry name" value="TIR DOMAIN-CONTAINING PROTEIN"/>
    <property type="match status" value="1"/>
</dbReference>
<reference evidence="2" key="1">
    <citation type="submission" date="2021-02" db="EMBL/GenBank/DDBJ databases">
        <authorList>
            <person name="Nowell W R."/>
        </authorList>
    </citation>
    <scope>NUCLEOTIDE SEQUENCE</scope>
</reference>
<dbReference type="InterPro" id="IPR035897">
    <property type="entry name" value="Toll_tir_struct_dom_sf"/>
</dbReference>
<dbReference type="SUPFAM" id="SSF52200">
    <property type="entry name" value="Toll/Interleukin receptor TIR domain"/>
    <property type="match status" value="1"/>
</dbReference>
<dbReference type="AlphaFoldDB" id="A0A814UAZ9"/>
<gene>
    <name evidence="3" type="ORF">JXQ802_LOCUS38130</name>
    <name evidence="2" type="ORF">PYM288_LOCUS23350</name>
</gene>
<keyword evidence="5" id="KW-1185">Reference proteome</keyword>
<dbReference type="GO" id="GO:0007165">
    <property type="term" value="P:signal transduction"/>
    <property type="evidence" value="ECO:0007669"/>
    <property type="project" value="InterPro"/>
</dbReference>
<proteinExistence type="predicted"/>
<dbReference type="PANTHER" id="PTHR46270">
    <property type="entry name" value="ARMADILLO-TYPE FOLD-RELATED"/>
    <property type="match status" value="1"/>
</dbReference>